<comment type="caution">
    <text evidence="2">The sequence shown here is derived from an EMBL/GenBank/DDBJ whole genome shotgun (WGS) entry which is preliminary data.</text>
</comment>
<reference evidence="2" key="1">
    <citation type="submission" date="2019-12" db="EMBL/GenBank/DDBJ databases">
        <title>Genome sequencing and annotation of Brassica cretica.</title>
        <authorList>
            <person name="Studholme D.J."/>
            <person name="Sarris P.F."/>
        </authorList>
    </citation>
    <scope>NUCLEOTIDE SEQUENCE</scope>
    <source>
        <strain evidence="2">PFS-001/15</strain>
        <tissue evidence="2">Leaf</tissue>
    </source>
</reference>
<organism evidence="2 3">
    <name type="scientific">Brassica cretica</name>
    <name type="common">Mustard</name>
    <dbReference type="NCBI Taxonomy" id="69181"/>
    <lineage>
        <taxon>Eukaryota</taxon>
        <taxon>Viridiplantae</taxon>
        <taxon>Streptophyta</taxon>
        <taxon>Embryophyta</taxon>
        <taxon>Tracheophyta</taxon>
        <taxon>Spermatophyta</taxon>
        <taxon>Magnoliopsida</taxon>
        <taxon>eudicotyledons</taxon>
        <taxon>Gunneridae</taxon>
        <taxon>Pentapetalae</taxon>
        <taxon>rosids</taxon>
        <taxon>malvids</taxon>
        <taxon>Brassicales</taxon>
        <taxon>Brassicaceae</taxon>
        <taxon>Brassiceae</taxon>
        <taxon>Brassica</taxon>
    </lineage>
</organism>
<dbReference type="AlphaFoldDB" id="A0A8S9JHX1"/>
<feature type="compositionally biased region" description="Polar residues" evidence="1">
    <location>
        <begin position="68"/>
        <end position="101"/>
    </location>
</feature>
<accession>A0A8S9JHX1</accession>
<evidence type="ECO:0000313" key="2">
    <source>
        <dbReference type="EMBL" id="KAF2581851.1"/>
    </source>
</evidence>
<feature type="region of interest" description="Disordered" evidence="1">
    <location>
        <begin position="65"/>
        <end position="101"/>
    </location>
</feature>
<evidence type="ECO:0000256" key="1">
    <source>
        <dbReference type="SAM" id="MobiDB-lite"/>
    </source>
</evidence>
<dbReference type="Proteomes" id="UP000712281">
    <property type="component" value="Unassembled WGS sequence"/>
</dbReference>
<gene>
    <name evidence="2" type="ORF">F2Q68_00004765</name>
</gene>
<feature type="compositionally biased region" description="Acidic residues" evidence="1">
    <location>
        <begin position="182"/>
        <end position="191"/>
    </location>
</feature>
<dbReference type="EMBL" id="QGKW02001660">
    <property type="protein sequence ID" value="KAF2581851.1"/>
    <property type="molecule type" value="Genomic_DNA"/>
</dbReference>
<evidence type="ECO:0000313" key="3">
    <source>
        <dbReference type="Proteomes" id="UP000712281"/>
    </source>
</evidence>
<sequence length="274" mass="30794">MEDCVALKIEVNELLKKGYLSVGVKNGHDEVNIQISVKIGMNAFTKSNLRKEIFAKNFAFGARRRGVTDQSNSQPQNAQPDMTTDDMNNLPTPLNGESNTNLNTPAVDVSAANAPANAETLEEFKMMFATYEKGPGTSRERPSGQNPSETSPTEKQNSENPLPPTRDTEVDEVELVNLDPSDVSDDTEEDADVHPRRTRSRSAREDSPFDKPMTEEEENLYWVEQEELAKKQTENTRSKRRQARKAAGEKSDIRDLCDYITKTAAELRKNLYKH</sequence>
<proteinExistence type="predicted"/>
<feature type="compositionally biased region" description="Polar residues" evidence="1">
    <location>
        <begin position="143"/>
        <end position="160"/>
    </location>
</feature>
<feature type="compositionally biased region" description="Basic and acidic residues" evidence="1">
    <location>
        <begin position="227"/>
        <end position="237"/>
    </location>
</feature>
<feature type="compositionally biased region" description="Basic and acidic residues" evidence="1">
    <location>
        <begin position="202"/>
        <end position="214"/>
    </location>
</feature>
<feature type="region of interest" description="Disordered" evidence="1">
    <location>
        <begin position="133"/>
        <end position="251"/>
    </location>
</feature>
<name>A0A8S9JHX1_BRACR</name>
<protein>
    <submittedName>
        <fullName evidence="2">Uncharacterized protein</fullName>
    </submittedName>
</protein>